<geneLocation type="plasmid" evidence="1 2">
    <name>A</name>
</geneLocation>
<sequence length="79" mass="8761">MQDILWDEPVKLGYAGGRERWVRGPQEALQCLSEWPSGGGWFYERAKIRCHAALEANGDLALSRHAFVAAAIDASIECD</sequence>
<accession>A0A1L3LST7</accession>
<dbReference type="OrthoDB" id="8420443at2"/>
<dbReference type="KEGG" id="same:SAMCFNEI73_pA0176"/>
<dbReference type="RefSeq" id="WP_064253099.1">
    <property type="nucleotide sequence ID" value="NZ_CP013108.1"/>
</dbReference>
<dbReference type="Proteomes" id="UP000182306">
    <property type="component" value="Plasmid A"/>
</dbReference>
<gene>
    <name evidence="1" type="ORF">SAMCFNEI73_pA0176</name>
</gene>
<name>A0A1L3LST7_9HYPH</name>
<protein>
    <submittedName>
        <fullName evidence="1">Uncharacterized protein</fullName>
    </submittedName>
</protein>
<keyword evidence="1" id="KW-0614">Plasmid</keyword>
<keyword evidence="2" id="KW-1185">Reference proteome</keyword>
<evidence type="ECO:0000313" key="1">
    <source>
        <dbReference type="EMBL" id="APG93151.1"/>
    </source>
</evidence>
<organism evidence="1 2">
    <name type="scientific">Sinorhizobium americanum</name>
    <dbReference type="NCBI Taxonomy" id="194963"/>
    <lineage>
        <taxon>Bacteria</taxon>
        <taxon>Pseudomonadati</taxon>
        <taxon>Pseudomonadota</taxon>
        <taxon>Alphaproteobacteria</taxon>
        <taxon>Hyphomicrobiales</taxon>
        <taxon>Rhizobiaceae</taxon>
        <taxon>Sinorhizobium/Ensifer group</taxon>
        <taxon>Sinorhizobium</taxon>
    </lineage>
</organism>
<dbReference type="EMBL" id="CP013108">
    <property type="protein sequence ID" value="APG93151.1"/>
    <property type="molecule type" value="Genomic_DNA"/>
</dbReference>
<dbReference type="InterPro" id="IPR010385">
    <property type="entry name" value="DUF982"/>
</dbReference>
<dbReference type="AlphaFoldDB" id="A0A1L3LST7"/>
<dbReference type="Pfam" id="PF06169">
    <property type="entry name" value="DUF982"/>
    <property type="match status" value="1"/>
</dbReference>
<reference evidence="1 2" key="1">
    <citation type="submission" date="2015-10" db="EMBL/GenBank/DDBJ databases">
        <title>Genomic differences between typical nodule nitrogen-fixing rhizobial strains and those coming from bean seeds.</title>
        <authorList>
            <person name="Peralta H."/>
            <person name="Aguilar-Vera A."/>
            <person name="Diaz R."/>
            <person name="Mora Y."/>
            <person name="Martinez-Batallar G."/>
            <person name="Salazar E."/>
            <person name="Vargas-Lagunas C."/>
            <person name="Encarnacion S."/>
            <person name="Girard L."/>
            <person name="Mora J."/>
        </authorList>
    </citation>
    <scope>NUCLEOTIDE SEQUENCE [LARGE SCALE GENOMIC DNA]</scope>
    <source>
        <strain evidence="1 2">CFNEI 73</strain>
        <plasmid evidence="1 2">A</plasmid>
    </source>
</reference>
<dbReference type="Gene3D" id="6.10.250.730">
    <property type="match status" value="1"/>
</dbReference>
<evidence type="ECO:0000313" key="2">
    <source>
        <dbReference type="Proteomes" id="UP000182306"/>
    </source>
</evidence>
<proteinExistence type="predicted"/>